<evidence type="ECO:0000256" key="1">
    <source>
        <dbReference type="ARBA" id="ARBA00023125"/>
    </source>
</evidence>
<keyword evidence="4" id="KW-1185">Reference proteome</keyword>
<dbReference type="PANTHER" id="PTHR30204">
    <property type="entry name" value="REDOX-CYCLING DRUG-SENSING TRANSCRIPTIONAL ACTIVATOR SOXR"/>
    <property type="match status" value="1"/>
</dbReference>
<dbReference type="Pfam" id="PF13411">
    <property type="entry name" value="MerR_1"/>
    <property type="match status" value="1"/>
</dbReference>
<dbReference type="SMART" id="SM00422">
    <property type="entry name" value="HTH_MERR"/>
    <property type="match status" value="1"/>
</dbReference>
<evidence type="ECO:0000313" key="3">
    <source>
        <dbReference type="EMBL" id="MFC3860051.1"/>
    </source>
</evidence>
<dbReference type="Proteomes" id="UP001595748">
    <property type="component" value="Unassembled WGS sequence"/>
</dbReference>
<protein>
    <submittedName>
        <fullName evidence="3">MerR family transcriptional regulator</fullName>
    </submittedName>
</protein>
<name>A0ABV8A696_9DEIO</name>
<reference evidence="4" key="1">
    <citation type="journal article" date="2019" name="Int. J. Syst. Evol. Microbiol.">
        <title>The Global Catalogue of Microorganisms (GCM) 10K type strain sequencing project: providing services to taxonomists for standard genome sequencing and annotation.</title>
        <authorList>
            <consortium name="The Broad Institute Genomics Platform"/>
            <consortium name="The Broad Institute Genome Sequencing Center for Infectious Disease"/>
            <person name="Wu L."/>
            <person name="Ma J."/>
        </authorList>
    </citation>
    <scope>NUCLEOTIDE SEQUENCE [LARGE SCALE GENOMIC DNA]</scope>
    <source>
        <strain evidence="4">CCTCC AB 2013263</strain>
    </source>
</reference>
<keyword evidence="1" id="KW-0238">DNA-binding</keyword>
<evidence type="ECO:0000313" key="4">
    <source>
        <dbReference type="Proteomes" id="UP001595748"/>
    </source>
</evidence>
<evidence type="ECO:0000259" key="2">
    <source>
        <dbReference type="PROSITE" id="PS50937"/>
    </source>
</evidence>
<dbReference type="PROSITE" id="PS50937">
    <property type="entry name" value="HTH_MERR_2"/>
    <property type="match status" value="1"/>
</dbReference>
<dbReference type="RefSeq" id="WP_380076201.1">
    <property type="nucleotide sequence ID" value="NZ_JBHRZF010000044.1"/>
</dbReference>
<dbReference type="InterPro" id="IPR047057">
    <property type="entry name" value="MerR_fam"/>
</dbReference>
<sequence length="130" mass="14360">MDEVPSRALSIREVADRSGCSPSALRYYEAEGLIAPLPRGDAYARTYSPRVLDALDVITSLRGAGFGISEIRAFLSVKDVGGGVNAKLEKALEAIKELGEVVRQRRAALEKADTLLQEWRAELEEYRRSH</sequence>
<dbReference type="PANTHER" id="PTHR30204:SF97">
    <property type="entry name" value="MERR FAMILY REGULATORY PROTEIN"/>
    <property type="match status" value="1"/>
</dbReference>
<proteinExistence type="predicted"/>
<dbReference type="EMBL" id="JBHRZF010000044">
    <property type="protein sequence ID" value="MFC3860051.1"/>
    <property type="molecule type" value="Genomic_DNA"/>
</dbReference>
<accession>A0ABV8A696</accession>
<dbReference type="SUPFAM" id="SSF46955">
    <property type="entry name" value="Putative DNA-binding domain"/>
    <property type="match status" value="1"/>
</dbReference>
<organism evidence="3 4">
    <name type="scientific">Deinococcus antarcticus</name>
    <dbReference type="NCBI Taxonomy" id="1298767"/>
    <lineage>
        <taxon>Bacteria</taxon>
        <taxon>Thermotogati</taxon>
        <taxon>Deinococcota</taxon>
        <taxon>Deinococci</taxon>
        <taxon>Deinococcales</taxon>
        <taxon>Deinococcaceae</taxon>
        <taxon>Deinococcus</taxon>
    </lineage>
</organism>
<gene>
    <name evidence="3" type="ORF">ACFOPQ_04650</name>
</gene>
<dbReference type="InterPro" id="IPR009061">
    <property type="entry name" value="DNA-bd_dom_put_sf"/>
</dbReference>
<dbReference type="InterPro" id="IPR000551">
    <property type="entry name" value="MerR-type_HTH_dom"/>
</dbReference>
<comment type="caution">
    <text evidence="3">The sequence shown here is derived from an EMBL/GenBank/DDBJ whole genome shotgun (WGS) entry which is preliminary data.</text>
</comment>
<feature type="domain" description="HTH merR-type" evidence="2">
    <location>
        <begin position="8"/>
        <end position="77"/>
    </location>
</feature>
<dbReference type="Gene3D" id="1.10.1660.10">
    <property type="match status" value="1"/>
</dbReference>